<feature type="chain" id="PRO_5045676063" description="Lipoprotein" evidence="1">
    <location>
        <begin position="24"/>
        <end position="135"/>
    </location>
</feature>
<gene>
    <name evidence="2" type="ORF">INF35_08750</name>
</gene>
<sequence length="135" mass="15209">MRKPMVWGLLLAAALLTAGCARTDLDLDIGEAGRIELYSGTDGEMVVIADGEEMEQITGEINAMTFRREEPSADYSGWRYLLKWYDSRGQLMEKVVILSETRIEYEDYFYEGEEGDGRIDLARLDELLDAGQAAN</sequence>
<evidence type="ECO:0000256" key="1">
    <source>
        <dbReference type="SAM" id="SignalP"/>
    </source>
</evidence>
<dbReference type="EMBL" id="JADCKC010000002">
    <property type="protein sequence ID" value="MBE5037871.1"/>
    <property type="molecule type" value="Genomic_DNA"/>
</dbReference>
<dbReference type="RefSeq" id="WP_193501537.1">
    <property type="nucleotide sequence ID" value="NZ_JADCKC010000002.1"/>
</dbReference>
<accession>A0ABR9R3Z5</accession>
<protein>
    <recommendedName>
        <fullName evidence="4">Lipoprotein</fullName>
    </recommendedName>
</protein>
<dbReference type="Proteomes" id="UP000768567">
    <property type="component" value="Unassembled WGS sequence"/>
</dbReference>
<reference evidence="2 3" key="1">
    <citation type="submission" date="2020-10" db="EMBL/GenBank/DDBJ databases">
        <title>ChiBAC.</title>
        <authorList>
            <person name="Zenner C."/>
            <person name="Hitch T.C.A."/>
            <person name="Clavel T."/>
        </authorList>
    </citation>
    <scope>NUCLEOTIDE SEQUENCE [LARGE SCALE GENOMIC DNA]</scope>
    <source>
        <strain evidence="2 3">DSM 109015</strain>
    </source>
</reference>
<proteinExistence type="predicted"/>
<keyword evidence="3" id="KW-1185">Reference proteome</keyword>
<evidence type="ECO:0008006" key="4">
    <source>
        <dbReference type="Google" id="ProtNLM"/>
    </source>
</evidence>
<feature type="signal peptide" evidence="1">
    <location>
        <begin position="1"/>
        <end position="23"/>
    </location>
</feature>
<keyword evidence="1" id="KW-0732">Signal</keyword>
<comment type="caution">
    <text evidence="2">The sequence shown here is derived from an EMBL/GenBank/DDBJ whole genome shotgun (WGS) entry which is preliminary data.</text>
</comment>
<name>A0ABR9R3Z5_9FIRM</name>
<organism evidence="2 3">
    <name type="scientific">Gemmiger gallinarum</name>
    <dbReference type="NCBI Taxonomy" id="2779354"/>
    <lineage>
        <taxon>Bacteria</taxon>
        <taxon>Bacillati</taxon>
        <taxon>Bacillota</taxon>
        <taxon>Clostridia</taxon>
        <taxon>Eubacteriales</taxon>
        <taxon>Gemmiger</taxon>
    </lineage>
</organism>
<evidence type="ECO:0000313" key="2">
    <source>
        <dbReference type="EMBL" id="MBE5037871.1"/>
    </source>
</evidence>
<evidence type="ECO:0000313" key="3">
    <source>
        <dbReference type="Proteomes" id="UP000768567"/>
    </source>
</evidence>
<dbReference type="PROSITE" id="PS51257">
    <property type="entry name" value="PROKAR_LIPOPROTEIN"/>
    <property type="match status" value="1"/>
</dbReference>